<dbReference type="Pfam" id="PF02518">
    <property type="entry name" value="HATPase_c"/>
    <property type="match status" value="1"/>
</dbReference>
<dbReference type="PRINTS" id="PR00344">
    <property type="entry name" value="BCTRLSENSOR"/>
</dbReference>
<evidence type="ECO:0000256" key="4">
    <source>
        <dbReference type="ARBA" id="ARBA00022553"/>
    </source>
</evidence>
<keyword evidence="6 10" id="KW-0812">Transmembrane</keyword>
<dbReference type="GO" id="GO:0005886">
    <property type="term" value="C:plasma membrane"/>
    <property type="evidence" value="ECO:0007669"/>
    <property type="project" value="TreeGrafter"/>
</dbReference>
<organism evidence="12 13">
    <name type="scientific">Luteimonas marina</name>
    <dbReference type="NCBI Taxonomy" id="488485"/>
    <lineage>
        <taxon>Bacteria</taxon>
        <taxon>Pseudomonadati</taxon>
        <taxon>Pseudomonadota</taxon>
        <taxon>Gammaproteobacteria</taxon>
        <taxon>Lysobacterales</taxon>
        <taxon>Lysobacteraceae</taxon>
        <taxon>Luteimonas</taxon>
    </lineage>
</organism>
<dbReference type="InterPro" id="IPR036890">
    <property type="entry name" value="HATPase_C_sf"/>
</dbReference>
<dbReference type="SUPFAM" id="SSF55874">
    <property type="entry name" value="ATPase domain of HSP90 chaperone/DNA topoisomerase II/histidine kinase"/>
    <property type="match status" value="1"/>
</dbReference>
<evidence type="ECO:0000256" key="9">
    <source>
        <dbReference type="ARBA" id="ARBA00023136"/>
    </source>
</evidence>
<dbReference type="PANTHER" id="PTHR45436:SF16">
    <property type="entry name" value="HISTIDINE KINASE"/>
    <property type="match status" value="1"/>
</dbReference>
<dbReference type="PANTHER" id="PTHR45436">
    <property type="entry name" value="SENSOR HISTIDINE KINASE YKOH"/>
    <property type="match status" value="1"/>
</dbReference>
<dbReference type="RefSeq" id="WP_146386772.1">
    <property type="nucleotide sequence ID" value="NZ_VOHK01000003.1"/>
</dbReference>
<evidence type="ECO:0000256" key="5">
    <source>
        <dbReference type="ARBA" id="ARBA00022679"/>
    </source>
</evidence>
<gene>
    <name evidence="12" type="ORF">FQY83_07730</name>
</gene>
<evidence type="ECO:0000256" key="8">
    <source>
        <dbReference type="ARBA" id="ARBA00022989"/>
    </source>
</evidence>
<keyword evidence="4" id="KW-0597">Phosphoprotein</keyword>
<feature type="domain" description="Histidine kinase" evidence="11">
    <location>
        <begin position="222"/>
        <end position="428"/>
    </location>
</feature>
<dbReference type="OrthoDB" id="9121563at2"/>
<dbReference type="AlphaFoldDB" id="A0A5C5U738"/>
<comment type="caution">
    <text evidence="12">The sequence shown here is derived from an EMBL/GenBank/DDBJ whole genome shotgun (WGS) entry which is preliminary data.</text>
</comment>
<dbReference type="EC" id="2.7.13.3" evidence="3"/>
<name>A0A5C5U738_9GAMM</name>
<keyword evidence="13" id="KW-1185">Reference proteome</keyword>
<evidence type="ECO:0000313" key="12">
    <source>
        <dbReference type="EMBL" id="TWT21240.1"/>
    </source>
</evidence>
<dbReference type="PROSITE" id="PS50109">
    <property type="entry name" value="HIS_KIN"/>
    <property type="match status" value="1"/>
</dbReference>
<comment type="subcellular location">
    <subcellularLocation>
        <location evidence="2">Membrane</location>
    </subcellularLocation>
</comment>
<proteinExistence type="predicted"/>
<dbReference type="InterPro" id="IPR036097">
    <property type="entry name" value="HisK_dim/P_sf"/>
</dbReference>
<dbReference type="SMART" id="SM00387">
    <property type="entry name" value="HATPase_c"/>
    <property type="match status" value="1"/>
</dbReference>
<dbReference type="InterPro" id="IPR005467">
    <property type="entry name" value="His_kinase_dom"/>
</dbReference>
<dbReference type="Gene3D" id="1.10.287.130">
    <property type="match status" value="1"/>
</dbReference>
<reference evidence="12 13" key="1">
    <citation type="journal article" date="2008" name="Int. J. Syst. Evol. Microbiol.">
        <title>Luteimonas marina sp. nov., isolated from seawater.</title>
        <authorList>
            <person name="Baik K.S."/>
            <person name="Park S.C."/>
            <person name="Kim M.S."/>
            <person name="Kim E.M."/>
            <person name="Park C."/>
            <person name="Chun J."/>
            <person name="Seong C.N."/>
        </authorList>
    </citation>
    <scope>NUCLEOTIDE SEQUENCE [LARGE SCALE GENOMIC DNA]</scope>
    <source>
        <strain evidence="12 13">FR1330</strain>
    </source>
</reference>
<evidence type="ECO:0000313" key="13">
    <source>
        <dbReference type="Proteomes" id="UP000319980"/>
    </source>
</evidence>
<evidence type="ECO:0000259" key="11">
    <source>
        <dbReference type="PROSITE" id="PS50109"/>
    </source>
</evidence>
<protein>
    <recommendedName>
        <fullName evidence="3">histidine kinase</fullName>
        <ecNumber evidence="3">2.7.13.3</ecNumber>
    </recommendedName>
</protein>
<dbReference type="InterPro" id="IPR004358">
    <property type="entry name" value="Sig_transdc_His_kin-like_C"/>
</dbReference>
<feature type="transmembrane region" description="Helical" evidence="10">
    <location>
        <begin position="127"/>
        <end position="146"/>
    </location>
</feature>
<dbReference type="SMART" id="SM00388">
    <property type="entry name" value="HisKA"/>
    <property type="match status" value="1"/>
</dbReference>
<keyword evidence="8 10" id="KW-1133">Transmembrane helix</keyword>
<feature type="transmembrane region" description="Helical" evidence="10">
    <location>
        <begin position="12"/>
        <end position="34"/>
    </location>
</feature>
<dbReference type="Proteomes" id="UP000319980">
    <property type="component" value="Unassembled WGS sequence"/>
</dbReference>
<dbReference type="CDD" id="cd00082">
    <property type="entry name" value="HisKA"/>
    <property type="match status" value="1"/>
</dbReference>
<dbReference type="EMBL" id="VOHK01000003">
    <property type="protein sequence ID" value="TWT21240.1"/>
    <property type="molecule type" value="Genomic_DNA"/>
</dbReference>
<dbReference type="InterPro" id="IPR003661">
    <property type="entry name" value="HisK_dim/P_dom"/>
</dbReference>
<evidence type="ECO:0000256" key="2">
    <source>
        <dbReference type="ARBA" id="ARBA00004370"/>
    </source>
</evidence>
<comment type="catalytic activity">
    <reaction evidence="1">
        <text>ATP + protein L-histidine = ADP + protein N-phospho-L-histidine.</text>
        <dbReference type="EC" id="2.7.13.3"/>
    </reaction>
</comment>
<dbReference type="GO" id="GO:0000155">
    <property type="term" value="F:phosphorelay sensor kinase activity"/>
    <property type="evidence" value="ECO:0007669"/>
    <property type="project" value="InterPro"/>
</dbReference>
<keyword evidence="5" id="KW-0808">Transferase</keyword>
<evidence type="ECO:0000256" key="10">
    <source>
        <dbReference type="SAM" id="Phobius"/>
    </source>
</evidence>
<evidence type="ECO:0000256" key="6">
    <source>
        <dbReference type="ARBA" id="ARBA00022692"/>
    </source>
</evidence>
<dbReference type="InterPro" id="IPR050428">
    <property type="entry name" value="TCS_sensor_his_kinase"/>
</dbReference>
<accession>A0A5C5U738</accession>
<evidence type="ECO:0000256" key="7">
    <source>
        <dbReference type="ARBA" id="ARBA00022777"/>
    </source>
</evidence>
<evidence type="ECO:0000256" key="1">
    <source>
        <dbReference type="ARBA" id="ARBA00000085"/>
    </source>
</evidence>
<dbReference type="Gene3D" id="3.30.565.10">
    <property type="entry name" value="Histidine kinase-like ATPase, C-terminal domain"/>
    <property type="match status" value="1"/>
</dbReference>
<keyword evidence="9 10" id="KW-0472">Membrane</keyword>
<evidence type="ECO:0000256" key="3">
    <source>
        <dbReference type="ARBA" id="ARBA00012438"/>
    </source>
</evidence>
<sequence length="430" mass="46618">MPQGLPRRIRYAFVTQGLLASLVVVFGVGLVTLVTRDALVRQQLDVEAEAYWQRHAGQGALAPLPATAAIRGYYGSPVVAGAGIPAYVQSLPDGVNHLYQSQRAVLVERRSDGTLYLVAETRDVDRLMWGSAAALILFGLLAVLAITTMTYRKSRGIVLPINRLAEEVARWDPSQGDVAASLATSDLSEDRSREVRALSAALHGLAGRVADFVQRERDFTRDASHELRTPLTVVRVASDMMLSDPSMPEHGRRSLQRIQRAGRDMEDVIDAFLILAREGGVAPVSEEFDVREVVLEEVEKARPLLAGKPVELRVSGEASPHLFAPPRVLGVVVCNLLQNACTFTESGSVDVAIEADAVIVRDTGIGMSAETLRHAHEPFYRADTFSPLGKGFGLSIASRLAHRFGWQLALESVPGRGTTATLRFVPVTAS</sequence>
<keyword evidence="7 12" id="KW-0418">Kinase</keyword>
<dbReference type="InterPro" id="IPR003594">
    <property type="entry name" value="HATPase_dom"/>
</dbReference>
<dbReference type="Pfam" id="PF00512">
    <property type="entry name" value="HisKA"/>
    <property type="match status" value="1"/>
</dbReference>
<dbReference type="SUPFAM" id="SSF47384">
    <property type="entry name" value="Homodimeric domain of signal transducing histidine kinase"/>
    <property type="match status" value="1"/>
</dbReference>